<feature type="compositionally biased region" description="Low complexity" evidence="1">
    <location>
        <begin position="207"/>
        <end position="222"/>
    </location>
</feature>
<feature type="compositionally biased region" description="Low complexity" evidence="1">
    <location>
        <begin position="179"/>
        <end position="190"/>
    </location>
</feature>
<sequence length="277" mass="30913">MPTLNFGALQSATQSLTDSTGLTNIFGSSLPPSSANGLGNPNPPQQQPAAPSFTKQFYDKPTPALPPPLKVDYKGKAESFFGKDAINEYLRKIKSPNADRNAEFQIFIEKYIGETPVFENGVYDPNSYSGVNPKMIRFLDHYFKPIDTAAREMANNPNDLTIRAKFDRSLSHLAEEMRPSPAASAAAPPEAEYKYDPNFVEPDSEGSEAVAPSAVAPSAVAPTAAEPWYQKYQFWRGGRKTARNRNRNRSRSRNRSGKKTRARKLKQRSRKRAVRRR</sequence>
<proteinExistence type="predicted"/>
<evidence type="ECO:0000256" key="1">
    <source>
        <dbReference type="SAM" id="MobiDB-lite"/>
    </source>
</evidence>
<accession>A0A6C0EZ44</accession>
<reference evidence="2" key="1">
    <citation type="journal article" date="2020" name="Nature">
        <title>Giant virus diversity and host interactions through global metagenomics.</title>
        <authorList>
            <person name="Schulz F."/>
            <person name="Roux S."/>
            <person name="Paez-Espino D."/>
            <person name="Jungbluth S."/>
            <person name="Walsh D.A."/>
            <person name="Denef V.J."/>
            <person name="McMahon K.D."/>
            <person name="Konstantinidis K.T."/>
            <person name="Eloe-Fadrosh E.A."/>
            <person name="Kyrpides N.C."/>
            <person name="Woyke T."/>
        </authorList>
    </citation>
    <scope>NUCLEOTIDE SEQUENCE</scope>
    <source>
        <strain evidence="2">GVMAG-M-3300009163-63</strain>
    </source>
</reference>
<feature type="region of interest" description="Disordered" evidence="1">
    <location>
        <begin position="175"/>
        <end position="222"/>
    </location>
</feature>
<feature type="region of interest" description="Disordered" evidence="1">
    <location>
        <begin position="28"/>
        <end position="65"/>
    </location>
</feature>
<organism evidence="2">
    <name type="scientific">viral metagenome</name>
    <dbReference type="NCBI Taxonomy" id="1070528"/>
    <lineage>
        <taxon>unclassified sequences</taxon>
        <taxon>metagenomes</taxon>
        <taxon>organismal metagenomes</taxon>
    </lineage>
</organism>
<dbReference type="EMBL" id="MN739000">
    <property type="protein sequence ID" value="QHT34476.1"/>
    <property type="molecule type" value="Genomic_DNA"/>
</dbReference>
<feature type="compositionally biased region" description="Polar residues" evidence="1">
    <location>
        <begin position="28"/>
        <end position="39"/>
    </location>
</feature>
<feature type="compositionally biased region" description="Basic residues" evidence="1">
    <location>
        <begin position="237"/>
        <end position="277"/>
    </location>
</feature>
<dbReference type="AlphaFoldDB" id="A0A6C0EZ44"/>
<name>A0A6C0EZ44_9ZZZZ</name>
<protein>
    <submittedName>
        <fullName evidence="2">Uncharacterized protein</fullName>
    </submittedName>
</protein>
<evidence type="ECO:0000313" key="2">
    <source>
        <dbReference type="EMBL" id="QHT34476.1"/>
    </source>
</evidence>
<feature type="region of interest" description="Disordered" evidence="1">
    <location>
        <begin position="236"/>
        <end position="277"/>
    </location>
</feature>